<dbReference type="Proteomes" id="UP001144396">
    <property type="component" value="Unassembled WGS sequence"/>
</dbReference>
<accession>A0A9W6CY60</accession>
<dbReference type="AlphaFoldDB" id="A0A9W6CY60"/>
<gene>
    <name evidence="2" type="ORF">ARHIZOSPH14_24180</name>
</gene>
<protein>
    <submittedName>
        <fullName evidence="2">Uncharacterized protein</fullName>
    </submittedName>
</protein>
<keyword evidence="1" id="KW-1133">Transmembrane helix</keyword>
<sequence length="319" mass="34680">MVRFLRFWVRQLFWVPVLVASLLAPVLVFAYGVEPVQVVLLAVGFLVVTLVLAAVPYRRNRAAGRYSGPTAQVAGELPASAVTPPDRLERRRGLGIVWWTLLLGSGAAIAWWIVALAGAGGFVTDDVLPYDVVALVAALAWAAIAVLFAWLRPVAVRNARLAARHPDALVLTAYQGYTNTLATGTTLAEVTGDRPSNWWSSLPMVFTLVVDAEGIGFWRGILRPRRQYQVPWELVARIDPAYVNAGDPAAGPKLGVELTLRERIDEEFDALRYLGFRPARANLWVGSPYRSREVVESVAAAIQARHPEGPAAGGVGERG</sequence>
<evidence type="ECO:0000313" key="3">
    <source>
        <dbReference type="Proteomes" id="UP001144396"/>
    </source>
</evidence>
<evidence type="ECO:0000256" key="1">
    <source>
        <dbReference type="SAM" id="Phobius"/>
    </source>
</evidence>
<name>A0A9W6CY60_9MICO</name>
<feature type="transmembrane region" description="Helical" evidence="1">
    <location>
        <begin position="96"/>
        <end position="120"/>
    </location>
</feature>
<keyword evidence="3" id="KW-1185">Reference proteome</keyword>
<dbReference type="EMBL" id="BSDP01000001">
    <property type="protein sequence ID" value="GLI28176.1"/>
    <property type="molecule type" value="Genomic_DNA"/>
</dbReference>
<feature type="transmembrane region" description="Helical" evidence="1">
    <location>
        <begin position="38"/>
        <end position="57"/>
    </location>
</feature>
<dbReference type="RefSeq" id="WP_281885322.1">
    <property type="nucleotide sequence ID" value="NZ_BSDP01000001.1"/>
</dbReference>
<comment type="caution">
    <text evidence="2">The sequence shown here is derived from an EMBL/GenBank/DDBJ whole genome shotgun (WGS) entry which is preliminary data.</text>
</comment>
<feature type="transmembrane region" description="Helical" evidence="1">
    <location>
        <begin position="132"/>
        <end position="151"/>
    </location>
</feature>
<feature type="transmembrane region" description="Helical" evidence="1">
    <location>
        <begin position="12"/>
        <end position="32"/>
    </location>
</feature>
<keyword evidence="1" id="KW-0472">Membrane</keyword>
<evidence type="ECO:0000313" key="2">
    <source>
        <dbReference type="EMBL" id="GLI28176.1"/>
    </source>
</evidence>
<organism evidence="2 3">
    <name type="scientific">Agromyces rhizosphaerae</name>
    <dbReference type="NCBI Taxonomy" id="88374"/>
    <lineage>
        <taxon>Bacteria</taxon>
        <taxon>Bacillati</taxon>
        <taxon>Actinomycetota</taxon>
        <taxon>Actinomycetes</taxon>
        <taxon>Micrococcales</taxon>
        <taxon>Microbacteriaceae</taxon>
        <taxon>Agromyces</taxon>
    </lineage>
</organism>
<keyword evidence="1" id="KW-0812">Transmembrane</keyword>
<proteinExistence type="predicted"/>
<reference evidence="2" key="1">
    <citation type="submission" date="2022-12" db="EMBL/GenBank/DDBJ databases">
        <title>Reference genome sequencing for broad-spectrum identification of bacterial and archaeal isolates by mass spectrometry.</title>
        <authorList>
            <person name="Sekiguchi Y."/>
            <person name="Tourlousse D.M."/>
        </authorList>
    </citation>
    <scope>NUCLEOTIDE SEQUENCE</scope>
    <source>
        <strain evidence="2">14</strain>
    </source>
</reference>